<protein>
    <submittedName>
        <fullName evidence="1">Uncharacterized protein</fullName>
    </submittedName>
</protein>
<proteinExistence type="predicted"/>
<gene>
    <name evidence="1" type="ORF">PsYK624_052290</name>
</gene>
<organism evidence="1 2">
    <name type="scientific">Phanerochaete sordida</name>
    <dbReference type="NCBI Taxonomy" id="48140"/>
    <lineage>
        <taxon>Eukaryota</taxon>
        <taxon>Fungi</taxon>
        <taxon>Dikarya</taxon>
        <taxon>Basidiomycota</taxon>
        <taxon>Agaricomycotina</taxon>
        <taxon>Agaricomycetes</taxon>
        <taxon>Polyporales</taxon>
        <taxon>Phanerochaetaceae</taxon>
        <taxon>Phanerochaete</taxon>
    </lineage>
</organism>
<dbReference type="AlphaFoldDB" id="A0A9P3G7B6"/>
<keyword evidence="2" id="KW-1185">Reference proteome</keyword>
<accession>A0A9P3G7B6</accession>
<reference evidence="1 2" key="1">
    <citation type="submission" date="2021-08" db="EMBL/GenBank/DDBJ databases">
        <title>Draft Genome Sequence of Phanerochaete sordida strain YK-624.</title>
        <authorList>
            <person name="Mori T."/>
            <person name="Dohra H."/>
            <person name="Suzuki T."/>
            <person name="Kawagishi H."/>
            <person name="Hirai H."/>
        </authorList>
    </citation>
    <scope>NUCLEOTIDE SEQUENCE [LARGE SCALE GENOMIC DNA]</scope>
    <source>
        <strain evidence="1 2">YK-624</strain>
    </source>
</reference>
<name>A0A9P3G7B6_9APHY</name>
<sequence length="166" mass="18607">MVCRGDDGRGCARRIFRSAGAQSLCRTTAREASFEDLCLYTTYNTYFTAVFPLTFDPQCLGYGWQVRRPHSTCLLILTLCLLQSRTYSCRAYLVHEHAGQNSLTHSGLSWFRRTRTPQAESQRTKANPRGSIGCIQTRANSVLRSSPSSSSTSWGLSTLCSYKTRV</sequence>
<dbReference type="Proteomes" id="UP000703269">
    <property type="component" value="Unassembled WGS sequence"/>
</dbReference>
<comment type="caution">
    <text evidence="1">The sequence shown here is derived from an EMBL/GenBank/DDBJ whole genome shotgun (WGS) entry which is preliminary data.</text>
</comment>
<evidence type="ECO:0000313" key="2">
    <source>
        <dbReference type="Proteomes" id="UP000703269"/>
    </source>
</evidence>
<evidence type="ECO:0000313" key="1">
    <source>
        <dbReference type="EMBL" id="GJE89135.1"/>
    </source>
</evidence>
<dbReference type="EMBL" id="BPQB01000011">
    <property type="protein sequence ID" value="GJE89135.1"/>
    <property type="molecule type" value="Genomic_DNA"/>
</dbReference>